<proteinExistence type="inferred from homology"/>
<evidence type="ECO:0000313" key="7">
    <source>
        <dbReference type="EMBL" id="NBN79236.1"/>
    </source>
</evidence>
<reference evidence="8" key="1">
    <citation type="submission" date="2020-01" db="EMBL/GenBank/DDBJ databases">
        <authorList>
            <person name="Fang Y."/>
            <person name="Sun R."/>
            <person name="Nie L."/>
            <person name="He J."/>
            <person name="Hao L."/>
            <person name="Wang L."/>
            <person name="Su S."/>
            <person name="Lv E."/>
            <person name="Zhang Z."/>
            <person name="Xie R."/>
            <person name="Liu H."/>
        </authorList>
    </citation>
    <scope>NUCLEOTIDE SEQUENCE [LARGE SCALE GENOMIC DNA]</scope>
    <source>
        <strain evidence="8">XCT-53</strain>
    </source>
</reference>
<keyword evidence="4 7" id="KW-0067">ATP-binding</keyword>
<accession>A0A7X5F3V5</accession>
<dbReference type="InterPro" id="IPR017871">
    <property type="entry name" value="ABC_transporter-like_CS"/>
</dbReference>
<dbReference type="EMBL" id="JAABLQ010000001">
    <property type="protein sequence ID" value="NBN79236.1"/>
    <property type="molecule type" value="Genomic_DNA"/>
</dbReference>
<dbReference type="InterPro" id="IPR003593">
    <property type="entry name" value="AAA+_ATPase"/>
</dbReference>
<keyword evidence="3" id="KW-0547">Nucleotide-binding</keyword>
<evidence type="ECO:0000256" key="4">
    <source>
        <dbReference type="ARBA" id="ARBA00022840"/>
    </source>
</evidence>
<name>A0A7X5F3V5_9HYPH</name>
<dbReference type="SUPFAM" id="SSF52540">
    <property type="entry name" value="P-loop containing nucleoside triphosphate hydrolases"/>
    <property type="match status" value="1"/>
</dbReference>
<evidence type="ECO:0000313" key="8">
    <source>
        <dbReference type="Proteomes" id="UP000586722"/>
    </source>
</evidence>
<feature type="domain" description="ABC transporter" evidence="6">
    <location>
        <begin position="26"/>
        <end position="232"/>
    </location>
</feature>
<dbReference type="Gene3D" id="3.40.50.300">
    <property type="entry name" value="P-loop containing nucleotide triphosphate hydrolases"/>
    <property type="match status" value="1"/>
</dbReference>
<dbReference type="SMART" id="SM00382">
    <property type="entry name" value="AAA"/>
    <property type="match status" value="1"/>
</dbReference>
<feature type="region of interest" description="Disordered" evidence="5">
    <location>
        <begin position="1"/>
        <end position="21"/>
    </location>
</feature>
<dbReference type="InterPro" id="IPR003439">
    <property type="entry name" value="ABC_transporter-like_ATP-bd"/>
</dbReference>
<evidence type="ECO:0000256" key="2">
    <source>
        <dbReference type="ARBA" id="ARBA00022448"/>
    </source>
</evidence>
<comment type="similarity">
    <text evidence="1">Belongs to the ABC transporter superfamily.</text>
</comment>
<comment type="caution">
    <text evidence="7">The sequence shown here is derived from an EMBL/GenBank/DDBJ whole genome shotgun (WGS) entry which is preliminary data.</text>
</comment>
<evidence type="ECO:0000256" key="5">
    <source>
        <dbReference type="SAM" id="MobiDB-lite"/>
    </source>
</evidence>
<dbReference type="InterPro" id="IPR027417">
    <property type="entry name" value="P-loop_NTPase"/>
</dbReference>
<dbReference type="PANTHER" id="PTHR42781:SF4">
    <property type="entry name" value="SPERMIDINE_PUTRESCINE IMPORT ATP-BINDING PROTEIN POTA"/>
    <property type="match status" value="1"/>
</dbReference>
<organism evidence="7 8">
    <name type="scientific">Pannonibacter tanglangensis</name>
    <dbReference type="NCBI Taxonomy" id="2750084"/>
    <lineage>
        <taxon>Bacteria</taxon>
        <taxon>Pseudomonadati</taxon>
        <taxon>Pseudomonadota</taxon>
        <taxon>Alphaproteobacteria</taxon>
        <taxon>Hyphomicrobiales</taxon>
        <taxon>Stappiaceae</taxon>
        <taxon>Pannonibacter</taxon>
    </lineage>
</organism>
<dbReference type="GO" id="GO:0016887">
    <property type="term" value="F:ATP hydrolysis activity"/>
    <property type="evidence" value="ECO:0007669"/>
    <property type="project" value="InterPro"/>
</dbReference>
<dbReference type="AlphaFoldDB" id="A0A7X5F3V5"/>
<dbReference type="GO" id="GO:0005524">
    <property type="term" value="F:ATP binding"/>
    <property type="evidence" value="ECO:0007669"/>
    <property type="project" value="UniProtKB-KW"/>
</dbReference>
<sequence length="232" mass="23785">MPHAPIAASAGAAPTGAAAPARPGPLRLQDVCLTLAGRPLVRLDREIASGEVLTVMGASGSGKSSLLLALAGFVRPPFALAGRILLGARDLTGAPPQERRMGLMFQAPLLFPHMSVGENLLFGLTGGGSRADRRRQVEAALADAGLEGFADRSPDTLSGGQQSRVALLRVLLSQPQALLLDEPFSALDAGTRDGIRRLVFTAARSAGLPVVLVTHDPQDAAAAGGPVITLEG</sequence>
<dbReference type="PROSITE" id="PS50893">
    <property type="entry name" value="ABC_TRANSPORTER_2"/>
    <property type="match status" value="1"/>
</dbReference>
<dbReference type="PANTHER" id="PTHR42781">
    <property type="entry name" value="SPERMIDINE/PUTRESCINE IMPORT ATP-BINDING PROTEIN POTA"/>
    <property type="match status" value="1"/>
</dbReference>
<dbReference type="InterPro" id="IPR050093">
    <property type="entry name" value="ABC_SmlMolc_Importer"/>
</dbReference>
<evidence type="ECO:0000256" key="3">
    <source>
        <dbReference type="ARBA" id="ARBA00022741"/>
    </source>
</evidence>
<dbReference type="Pfam" id="PF00005">
    <property type="entry name" value="ABC_tran"/>
    <property type="match status" value="1"/>
</dbReference>
<dbReference type="PROSITE" id="PS00211">
    <property type="entry name" value="ABC_TRANSPORTER_1"/>
    <property type="match status" value="1"/>
</dbReference>
<evidence type="ECO:0000256" key="1">
    <source>
        <dbReference type="ARBA" id="ARBA00005417"/>
    </source>
</evidence>
<protein>
    <submittedName>
        <fullName evidence="7">ATP-binding cassette domain-containing protein</fullName>
    </submittedName>
</protein>
<keyword evidence="2" id="KW-0813">Transport</keyword>
<keyword evidence="8" id="KW-1185">Reference proteome</keyword>
<dbReference type="Proteomes" id="UP000586722">
    <property type="component" value="Unassembled WGS sequence"/>
</dbReference>
<evidence type="ECO:0000259" key="6">
    <source>
        <dbReference type="PROSITE" id="PS50893"/>
    </source>
</evidence>
<gene>
    <name evidence="7" type="ORF">GWI72_13235</name>
</gene>
<dbReference type="RefSeq" id="WP_161708881.1">
    <property type="nucleotide sequence ID" value="NZ_JAABLQ010000001.1"/>
</dbReference>